<dbReference type="KEGG" id="cvr:CHLNCDRAFT_137023"/>
<feature type="compositionally biased region" description="Basic and acidic residues" evidence="3">
    <location>
        <begin position="478"/>
        <end position="487"/>
    </location>
</feature>
<dbReference type="GO" id="GO:0043527">
    <property type="term" value="C:tRNA methyltransferase complex"/>
    <property type="evidence" value="ECO:0007669"/>
    <property type="project" value="UniProtKB-ARBA"/>
</dbReference>
<dbReference type="PANTHER" id="PTHR47313:SF1">
    <property type="entry name" value="RIBOSOMAL RNA LARGE SUBUNIT METHYLTRANSFERASE K_L"/>
    <property type="match status" value="1"/>
</dbReference>
<dbReference type="eggNOG" id="ENOG502QTIB">
    <property type="taxonomic scope" value="Eukaryota"/>
</dbReference>
<dbReference type="GO" id="GO:0032259">
    <property type="term" value="P:methylation"/>
    <property type="evidence" value="ECO:0007669"/>
    <property type="project" value="UniProtKB-KW"/>
</dbReference>
<keyword evidence="2" id="KW-0808">Transferase</keyword>
<feature type="domain" description="Ribosomal RNA large subunit methyltransferase K/L-like methyltransferase" evidence="4">
    <location>
        <begin position="311"/>
        <end position="440"/>
    </location>
</feature>
<dbReference type="InterPro" id="IPR029063">
    <property type="entry name" value="SAM-dependent_MTases_sf"/>
</dbReference>
<dbReference type="RefSeq" id="XP_005845297.1">
    <property type="nucleotide sequence ID" value="XM_005845235.1"/>
</dbReference>
<gene>
    <name evidence="6" type="ORF">CHLNCDRAFT_137023</name>
</gene>
<dbReference type="GO" id="GO:0008168">
    <property type="term" value="F:methyltransferase activity"/>
    <property type="evidence" value="ECO:0007669"/>
    <property type="project" value="UniProtKB-KW"/>
</dbReference>
<dbReference type="CDD" id="cd11715">
    <property type="entry name" value="THUMP_AdoMetMT"/>
    <property type="match status" value="1"/>
</dbReference>
<feature type="region of interest" description="Disordered" evidence="3">
    <location>
        <begin position="432"/>
        <end position="458"/>
    </location>
</feature>
<dbReference type="PANTHER" id="PTHR47313">
    <property type="entry name" value="RIBOSOMAL RNA LARGE SUBUNIT METHYLTRANSFERASE K/L"/>
    <property type="match status" value="1"/>
</dbReference>
<name>E1ZLU0_CHLVA</name>
<dbReference type="EMBL" id="GL433852">
    <property type="protein sequence ID" value="EFN53195.1"/>
    <property type="molecule type" value="Genomic_DNA"/>
</dbReference>
<feature type="region of interest" description="Disordered" evidence="3">
    <location>
        <begin position="19"/>
        <end position="99"/>
    </location>
</feature>
<keyword evidence="1" id="KW-0489">Methyltransferase</keyword>
<reference evidence="6 7" key="1">
    <citation type="journal article" date="2010" name="Plant Cell">
        <title>The Chlorella variabilis NC64A genome reveals adaptation to photosymbiosis, coevolution with viruses, and cryptic sex.</title>
        <authorList>
            <person name="Blanc G."/>
            <person name="Duncan G."/>
            <person name="Agarkova I."/>
            <person name="Borodovsky M."/>
            <person name="Gurnon J."/>
            <person name="Kuo A."/>
            <person name="Lindquist E."/>
            <person name="Lucas S."/>
            <person name="Pangilinan J."/>
            <person name="Polle J."/>
            <person name="Salamov A."/>
            <person name="Terry A."/>
            <person name="Yamada T."/>
            <person name="Dunigan D.D."/>
            <person name="Grigoriev I.V."/>
            <person name="Claverie J.M."/>
            <person name="Van Etten J.L."/>
        </authorList>
    </citation>
    <scope>NUCLEOTIDE SEQUENCE [LARGE SCALE GENOMIC DNA]</scope>
    <source>
        <strain evidence="6 7">NC64A</strain>
    </source>
</reference>
<evidence type="ECO:0000313" key="7">
    <source>
        <dbReference type="Proteomes" id="UP000008141"/>
    </source>
</evidence>
<protein>
    <submittedName>
        <fullName evidence="6">Uncharacterized protein</fullName>
    </submittedName>
</protein>
<evidence type="ECO:0000259" key="5">
    <source>
        <dbReference type="Pfam" id="PF22020"/>
    </source>
</evidence>
<dbReference type="InterPro" id="IPR054170">
    <property type="entry name" value="RlmL_1st"/>
</dbReference>
<dbReference type="InParanoid" id="E1ZLU0"/>
<sequence>MGVVRSGALRLARDGVGPVARGARRAGPCGGLTAPKAAASPATRRGLSSTPLQQGGGGSQWRPRHHSDCPSHQLVRAMRERSEQRDPQIQQRRQRLEPGQHHFFATSHPGLEAVVAAELLGPAIGKAGVSFTGDVATGYRANLWLRSAIRVLMLLEETLLEGTRPAGEEVYDAFRDVTDWSALLEPGQTFSVESRVWSCSNLSSSQLLLVRGKDAVCDAIRDRRGSKPLPPEPGRVADMPLFCTAYHDRLSIYRDMSGARGYRQAMHRASLNESAAAGILHMSGWHQLCKQEGAADGAAARCSAPCPLPAVLADPMCGSGTFLIEAALMATNTAPGSFRRWWPFTQWHDSFDRDAWAAAVEQAAAGRHAPPAGVEAWGNDVHRGALSLALRDVQAAGVQGMVRLHHGECAGWELPRRPAVLVSNPPWGQRLRGRGAAESFDQDAADGGGGGGGGFSGAFRDGGSDVEAWWDEEADPAQQERARREQARPPPGSAQQRQAEAAAAAQEAEVLRAAWWDLSAFLKRQCAGAAAFLLSGNPEATRGLRLKADRRHPLTVGGVDCRLLQYSIRGVEPAPASAAAAPAAPGAPPAAAAGAAAAADGR</sequence>
<dbReference type="InterPro" id="IPR000241">
    <property type="entry name" value="RlmKL-like_Mtase"/>
</dbReference>
<feature type="domain" description="RlmL ferredoxin-like" evidence="5">
    <location>
        <begin position="103"/>
        <end position="152"/>
    </location>
</feature>
<dbReference type="Pfam" id="PF01170">
    <property type="entry name" value="UPF0020"/>
    <property type="match status" value="1"/>
</dbReference>
<feature type="compositionally biased region" description="Gly residues" evidence="3">
    <location>
        <begin position="446"/>
        <end position="456"/>
    </location>
</feature>
<dbReference type="AlphaFoldDB" id="E1ZLU0"/>
<dbReference type="STRING" id="554065.E1ZLU0"/>
<dbReference type="InterPro" id="IPR053943">
    <property type="entry name" value="RlmKL-like_Mtase_CS"/>
</dbReference>
<feature type="compositionally biased region" description="Basic and acidic residues" evidence="3">
    <location>
        <begin position="77"/>
        <end position="86"/>
    </location>
</feature>
<evidence type="ECO:0000256" key="1">
    <source>
        <dbReference type="ARBA" id="ARBA00022603"/>
    </source>
</evidence>
<dbReference type="SUPFAM" id="SSF53335">
    <property type="entry name" value="S-adenosyl-L-methionine-dependent methyltransferases"/>
    <property type="match status" value="1"/>
</dbReference>
<keyword evidence="7" id="KW-1185">Reference proteome</keyword>
<proteinExistence type="predicted"/>
<feature type="region of interest" description="Disordered" evidence="3">
    <location>
        <begin position="474"/>
        <end position="501"/>
    </location>
</feature>
<dbReference type="OrthoDB" id="416496at2759"/>
<dbReference type="Gene3D" id="3.30.2130.30">
    <property type="match status" value="1"/>
</dbReference>
<dbReference type="GeneID" id="17352648"/>
<dbReference type="Gene3D" id="3.40.50.150">
    <property type="entry name" value="Vaccinia Virus protein VP39"/>
    <property type="match status" value="1"/>
</dbReference>
<evidence type="ECO:0000259" key="4">
    <source>
        <dbReference type="Pfam" id="PF01170"/>
    </source>
</evidence>
<accession>E1ZLU0</accession>
<dbReference type="Pfam" id="PF22020">
    <property type="entry name" value="RlmL_1st"/>
    <property type="match status" value="1"/>
</dbReference>
<dbReference type="PROSITE" id="PS01261">
    <property type="entry name" value="UPF0020"/>
    <property type="match status" value="1"/>
</dbReference>
<evidence type="ECO:0000256" key="2">
    <source>
        <dbReference type="ARBA" id="ARBA00022679"/>
    </source>
</evidence>
<dbReference type="Proteomes" id="UP000008141">
    <property type="component" value="Unassembled WGS sequence"/>
</dbReference>
<evidence type="ECO:0000313" key="6">
    <source>
        <dbReference type="EMBL" id="EFN53195.1"/>
    </source>
</evidence>
<evidence type="ECO:0000256" key="3">
    <source>
        <dbReference type="SAM" id="MobiDB-lite"/>
    </source>
</evidence>
<feature type="region of interest" description="Disordered" evidence="3">
    <location>
        <begin position="575"/>
        <end position="602"/>
    </location>
</feature>
<dbReference type="OMA" id="YFATCIP"/>
<organism evidence="7">
    <name type="scientific">Chlorella variabilis</name>
    <name type="common">Green alga</name>
    <dbReference type="NCBI Taxonomy" id="554065"/>
    <lineage>
        <taxon>Eukaryota</taxon>
        <taxon>Viridiplantae</taxon>
        <taxon>Chlorophyta</taxon>
        <taxon>core chlorophytes</taxon>
        <taxon>Trebouxiophyceae</taxon>
        <taxon>Chlorellales</taxon>
        <taxon>Chlorellaceae</taxon>
        <taxon>Chlorella clade</taxon>
        <taxon>Chlorella</taxon>
    </lineage>
</organism>